<dbReference type="Ensembl" id="ENSMODT00000042714.2">
    <property type="protein sequence ID" value="ENSMODP00000039608.1"/>
    <property type="gene ID" value="ENSMODG00000028019.2"/>
</dbReference>
<keyword evidence="2" id="KW-0479">Metal-binding</keyword>
<dbReference type="PROSITE" id="PS50157">
    <property type="entry name" value="ZINC_FINGER_C2H2_2"/>
    <property type="match status" value="4"/>
</dbReference>
<accession>K7E1F7</accession>
<keyword evidence="3" id="KW-0677">Repeat</keyword>
<dbReference type="eggNOG" id="KOG1721">
    <property type="taxonomic scope" value="Eukaryota"/>
</dbReference>
<keyword evidence="7" id="KW-0539">Nucleus</keyword>
<dbReference type="RefSeq" id="XP_056664896.1">
    <property type="nucleotide sequence ID" value="XM_056808918.1"/>
</dbReference>
<evidence type="ECO:0000256" key="4">
    <source>
        <dbReference type="ARBA" id="ARBA00022771"/>
    </source>
</evidence>
<dbReference type="GO" id="GO:0031519">
    <property type="term" value="C:PcG protein complex"/>
    <property type="evidence" value="ECO:0000318"/>
    <property type="project" value="GO_Central"/>
</dbReference>
<keyword evidence="4 8" id="KW-0863">Zinc-finger</keyword>
<dbReference type="FunFam" id="3.30.160.60:FF:001450">
    <property type="entry name" value="zinc finger protein 774"/>
    <property type="match status" value="1"/>
</dbReference>
<dbReference type="SUPFAM" id="SSF57667">
    <property type="entry name" value="beta-beta-alpha zinc fingers"/>
    <property type="match status" value="3"/>
</dbReference>
<evidence type="ECO:0000256" key="1">
    <source>
        <dbReference type="ARBA" id="ARBA00004123"/>
    </source>
</evidence>
<evidence type="ECO:0000256" key="8">
    <source>
        <dbReference type="PROSITE-ProRule" id="PRU00042"/>
    </source>
</evidence>
<dbReference type="InterPro" id="IPR036236">
    <property type="entry name" value="Znf_C2H2_sf"/>
</dbReference>
<dbReference type="SMART" id="SM00355">
    <property type="entry name" value="ZnF_C2H2"/>
    <property type="match status" value="4"/>
</dbReference>
<organism evidence="11 12">
    <name type="scientific">Monodelphis domestica</name>
    <name type="common">Gray short-tailed opossum</name>
    <dbReference type="NCBI Taxonomy" id="13616"/>
    <lineage>
        <taxon>Eukaryota</taxon>
        <taxon>Metazoa</taxon>
        <taxon>Chordata</taxon>
        <taxon>Craniata</taxon>
        <taxon>Vertebrata</taxon>
        <taxon>Euteleostomi</taxon>
        <taxon>Mammalia</taxon>
        <taxon>Metatheria</taxon>
        <taxon>Didelphimorphia</taxon>
        <taxon>Didelphidae</taxon>
        <taxon>Monodelphis</taxon>
    </lineage>
</organism>
<evidence type="ECO:0000313" key="12">
    <source>
        <dbReference type="Proteomes" id="UP000002280"/>
    </source>
</evidence>
<dbReference type="OMA" id="YTTENSA"/>
<dbReference type="GO" id="GO:0008270">
    <property type="term" value="F:zinc ion binding"/>
    <property type="evidence" value="ECO:0007669"/>
    <property type="project" value="UniProtKB-KW"/>
</dbReference>
<protein>
    <submittedName>
        <fullName evidence="11">Transcriptional repressor protein YY1-like</fullName>
    </submittedName>
</protein>
<sequence>MDCFSDLGEGSSGNSINTMEIPPFQDKDNESIDNFLPLFAADPMQALTAQEKDSLESATYIPMYANEPVSPYTLDDKDVLDADSYASLFSIDSMAPFTPEDKENQSVASYLPMYPINTMEANSLEELPEGPSAPIYALEPVESLENSNRQLDVENLLPFFSDDPMQMPINQDTQALCVGDEQNGNGAEGGQSFDALEESWEQKQLQIKTLEGEFAITMWSADEEQKVISESMVANEELPEEALSLEIPENLTRKKPSAEGMTLINLSDPQQLAEFIHQNKPPGEAEKKLPCPHGECPKLFRDNSALRKHMHTHGPKGHICAECGKAFVESSKLKRHKLVHTGEKPFQCMFEGCGKRFSLDFNLRTHMRIHTGDRPYVCPFDGCTKMFAQSTNLKSHILTHGKSKCSK</sequence>
<dbReference type="GO" id="GO:0006357">
    <property type="term" value="P:regulation of transcription by RNA polymerase II"/>
    <property type="evidence" value="ECO:0000318"/>
    <property type="project" value="GO_Central"/>
</dbReference>
<evidence type="ECO:0000256" key="9">
    <source>
        <dbReference type="SAM" id="MobiDB-lite"/>
    </source>
</evidence>
<feature type="domain" description="C2H2-type" evidence="10">
    <location>
        <begin position="346"/>
        <end position="375"/>
    </location>
</feature>
<keyword evidence="6" id="KW-0238">DNA-binding</keyword>
<dbReference type="FunFam" id="3.30.160.60:FF:000104">
    <property type="entry name" value="Transcriptional repressor protein YY1"/>
    <property type="match status" value="1"/>
</dbReference>
<evidence type="ECO:0000256" key="2">
    <source>
        <dbReference type="ARBA" id="ARBA00022723"/>
    </source>
</evidence>
<evidence type="ECO:0000256" key="5">
    <source>
        <dbReference type="ARBA" id="ARBA00022833"/>
    </source>
</evidence>
<evidence type="ECO:0000259" key="10">
    <source>
        <dbReference type="PROSITE" id="PS50157"/>
    </source>
</evidence>
<evidence type="ECO:0000256" key="3">
    <source>
        <dbReference type="ARBA" id="ARBA00022737"/>
    </source>
</evidence>
<dbReference type="Proteomes" id="UP000002280">
    <property type="component" value="Chromosome X"/>
</dbReference>
<dbReference type="RefSeq" id="XP_056664895.1">
    <property type="nucleotide sequence ID" value="XM_056808917.1"/>
</dbReference>
<feature type="domain" description="C2H2-type" evidence="10">
    <location>
        <begin position="289"/>
        <end position="313"/>
    </location>
</feature>
<dbReference type="GeneTree" id="ENSGT00940000170860"/>
<dbReference type="GO" id="GO:0000981">
    <property type="term" value="F:DNA-binding transcription factor activity, RNA polymerase II-specific"/>
    <property type="evidence" value="ECO:0000318"/>
    <property type="project" value="GO_Central"/>
</dbReference>
<keyword evidence="5" id="KW-0862">Zinc</keyword>
<dbReference type="InParanoid" id="K7E1F7"/>
<dbReference type="GO" id="GO:0000978">
    <property type="term" value="F:RNA polymerase II cis-regulatory region sequence-specific DNA binding"/>
    <property type="evidence" value="ECO:0000318"/>
    <property type="project" value="GO_Central"/>
</dbReference>
<reference evidence="11 12" key="1">
    <citation type="journal article" date="2007" name="Nature">
        <title>Genome of the marsupial Monodelphis domestica reveals innovation in non-coding sequences.</title>
        <authorList>
            <person name="Mikkelsen T.S."/>
            <person name="Wakefield M.J."/>
            <person name="Aken B."/>
            <person name="Amemiya C.T."/>
            <person name="Chang J.L."/>
            <person name="Duke S."/>
            <person name="Garber M."/>
            <person name="Gentles A.J."/>
            <person name="Goodstadt L."/>
            <person name="Heger A."/>
            <person name="Jurka J."/>
            <person name="Kamal M."/>
            <person name="Mauceli E."/>
            <person name="Searle S.M."/>
            <person name="Sharpe T."/>
            <person name="Baker M.L."/>
            <person name="Batzer M.A."/>
            <person name="Benos P.V."/>
            <person name="Belov K."/>
            <person name="Clamp M."/>
            <person name="Cook A."/>
            <person name="Cuff J."/>
            <person name="Das R."/>
            <person name="Davidow L."/>
            <person name="Deakin J.E."/>
            <person name="Fazzari M.J."/>
            <person name="Glass J.L."/>
            <person name="Grabherr M."/>
            <person name="Greally J.M."/>
            <person name="Gu W."/>
            <person name="Hore T.A."/>
            <person name="Huttley G.A."/>
            <person name="Kleber M."/>
            <person name="Jirtle R.L."/>
            <person name="Koina E."/>
            <person name="Lee J.T."/>
            <person name="Mahony S."/>
            <person name="Marra M.A."/>
            <person name="Miller R.D."/>
            <person name="Nicholls R.D."/>
            <person name="Oda M."/>
            <person name="Papenfuss A.T."/>
            <person name="Parra Z.E."/>
            <person name="Pollock D.D."/>
            <person name="Ray D.A."/>
            <person name="Schein J.E."/>
            <person name="Speed T.P."/>
            <person name="Thompson K."/>
            <person name="VandeBerg J.L."/>
            <person name="Wade C.M."/>
            <person name="Walker J.A."/>
            <person name="Waters P.D."/>
            <person name="Webber C."/>
            <person name="Weidman J.R."/>
            <person name="Xie X."/>
            <person name="Zody M.C."/>
            <person name="Baldwin J."/>
            <person name="Abdouelleil A."/>
            <person name="Abdulkadir J."/>
            <person name="Abebe A."/>
            <person name="Abera B."/>
            <person name="Abreu J."/>
            <person name="Acer S.C."/>
            <person name="Aftuck L."/>
            <person name="Alexander A."/>
            <person name="An P."/>
            <person name="Anderson E."/>
            <person name="Anderson S."/>
            <person name="Arachi H."/>
            <person name="Azer M."/>
            <person name="Bachantsang P."/>
            <person name="Barry A."/>
            <person name="Bayul T."/>
            <person name="Berlin A."/>
            <person name="Bessette D."/>
            <person name="Bloom T."/>
            <person name="Bloom T."/>
            <person name="Boguslavskiy L."/>
            <person name="Bonnet C."/>
            <person name="Boukhgalter B."/>
            <person name="Bourzgui I."/>
            <person name="Brown A."/>
            <person name="Cahill P."/>
            <person name="Channer S."/>
            <person name="Cheshatsang Y."/>
            <person name="Chuda L."/>
            <person name="Citroen M."/>
            <person name="Collymore A."/>
            <person name="Cooke P."/>
            <person name="Costello M."/>
            <person name="D'Aco K."/>
            <person name="Daza R."/>
            <person name="De Haan G."/>
            <person name="DeGray S."/>
            <person name="DeMaso C."/>
            <person name="Dhargay N."/>
            <person name="Dooley K."/>
            <person name="Dooley E."/>
            <person name="Doricent M."/>
            <person name="Dorje P."/>
            <person name="Dorjee K."/>
            <person name="Dupes A."/>
            <person name="Elong R."/>
            <person name="Falk J."/>
            <person name="Farina A."/>
            <person name="Faro S."/>
            <person name="Ferguson D."/>
            <person name="Fisher S."/>
            <person name="Foley C.D."/>
            <person name="Franke A."/>
            <person name="Friedrich D."/>
            <person name="Gadbois L."/>
            <person name="Gearin G."/>
            <person name="Gearin C.R."/>
            <person name="Giannoukos G."/>
            <person name="Goode T."/>
            <person name="Graham J."/>
            <person name="Grandbois E."/>
            <person name="Grewal S."/>
            <person name="Gyaltsen K."/>
            <person name="Hafez N."/>
            <person name="Hagos B."/>
            <person name="Hall J."/>
            <person name="Henson C."/>
            <person name="Hollinger A."/>
            <person name="Honan T."/>
            <person name="Huard M.D."/>
            <person name="Hughes L."/>
            <person name="Hurhula B."/>
            <person name="Husby M.E."/>
            <person name="Kamat A."/>
            <person name="Kanga B."/>
            <person name="Kashin S."/>
            <person name="Khazanovich D."/>
            <person name="Kisner P."/>
            <person name="Lance K."/>
            <person name="Lara M."/>
            <person name="Lee W."/>
            <person name="Lennon N."/>
            <person name="Letendre F."/>
            <person name="LeVine R."/>
            <person name="Lipovsky A."/>
            <person name="Liu X."/>
            <person name="Liu J."/>
            <person name="Liu S."/>
            <person name="Lokyitsang T."/>
            <person name="Lokyitsang Y."/>
            <person name="Lubonja R."/>
            <person name="Lui A."/>
            <person name="MacDonald P."/>
            <person name="Magnisalis V."/>
            <person name="Maru K."/>
            <person name="Matthews C."/>
            <person name="McCusker W."/>
            <person name="McDonough S."/>
            <person name="Mehta T."/>
            <person name="Meldrim J."/>
            <person name="Meneus L."/>
            <person name="Mihai O."/>
            <person name="Mihalev A."/>
            <person name="Mihova T."/>
            <person name="Mittelman R."/>
            <person name="Mlenga V."/>
            <person name="Montmayeur A."/>
            <person name="Mulrain L."/>
            <person name="Navidi A."/>
            <person name="Naylor J."/>
            <person name="Negash T."/>
            <person name="Nguyen T."/>
            <person name="Nguyen N."/>
            <person name="Nicol R."/>
            <person name="Norbu C."/>
            <person name="Norbu N."/>
            <person name="Novod N."/>
            <person name="O'Neill B."/>
            <person name="Osman S."/>
            <person name="Markiewicz E."/>
            <person name="Oyono O.L."/>
            <person name="Patti C."/>
            <person name="Phunkhang P."/>
            <person name="Pierre F."/>
            <person name="Priest M."/>
            <person name="Raghuraman S."/>
            <person name="Rege F."/>
            <person name="Reyes R."/>
            <person name="Rise C."/>
            <person name="Rogov P."/>
            <person name="Ross K."/>
            <person name="Ryan E."/>
            <person name="Settipalli S."/>
            <person name="Shea T."/>
            <person name="Sherpa N."/>
            <person name="Shi L."/>
            <person name="Shih D."/>
            <person name="Sparrow T."/>
            <person name="Spaulding J."/>
            <person name="Stalker J."/>
            <person name="Stange-Thomann N."/>
            <person name="Stavropoulos S."/>
            <person name="Stone C."/>
            <person name="Strader C."/>
            <person name="Tesfaye S."/>
            <person name="Thomson T."/>
            <person name="Thoulutsang Y."/>
            <person name="Thoulutsang D."/>
            <person name="Topham K."/>
            <person name="Topping I."/>
            <person name="Tsamla T."/>
            <person name="Vassiliev H."/>
            <person name="Vo A."/>
            <person name="Wangchuk T."/>
            <person name="Wangdi T."/>
            <person name="Weiand M."/>
            <person name="Wilkinson J."/>
            <person name="Wilson A."/>
            <person name="Yadav S."/>
            <person name="Young G."/>
            <person name="Yu Q."/>
            <person name="Zembek L."/>
            <person name="Zhong D."/>
            <person name="Zimmer A."/>
            <person name="Zwirko Z."/>
            <person name="Jaffe D.B."/>
            <person name="Alvarez P."/>
            <person name="Brockman W."/>
            <person name="Butler J."/>
            <person name="Chin C."/>
            <person name="Gnerre S."/>
            <person name="MacCallum I."/>
            <person name="Graves J.A."/>
            <person name="Ponting C.P."/>
            <person name="Breen M."/>
            <person name="Samollow P.B."/>
            <person name="Lander E.S."/>
            <person name="Lindblad-Toh K."/>
        </authorList>
    </citation>
    <scope>NUCLEOTIDE SEQUENCE [LARGE SCALE GENOMIC DNA]</scope>
</reference>
<dbReference type="AlphaFoldDB" id="K7E1F7"/>
<dbReference type="GO" id="GO:0000785">
    <property type="term" value="C:chromatin"/>
    <property type="evidence" value="ECO:0000318"/>
    <property type="project" value="GO_Central"/>
</dbReference>
<proteinExistence type="predicted"/>
<evidence type="ECO:0000256" key="7">
    <source>
        <dbReference type="ARBA" id="ARBA00023242"/>
    </source>
</evidence>
<gene>
    <name evidence="11" type="primary">LOC100617194</name>
</gene>
<dbReference type="FunFam" id="3.30.160.60:FF:000163">
    <property type="entry name" value="transcriptional repressor protein YY1"/>
    <property type="match status" value="1"/>
</dbReference>
<reference evidence="11" key="2">
    <citation type="submission" date="2025-08" db="UniProtKB">
        <authorList>
            <consortium name="Ensembl"/>
        </authorList>
    </citation>
    <scope>IDENTIFICATION</scope>
</reference>
<dbReference type="RefSeq" id="XP_056664894.1">
    <property type="nucleotide sequence ID" value="XM_056808916.1"/>
</dbReference>
<comment type="subcellular location">
    <subcellularLocation>
        <location evidence="1">Nucleus</location>
    </subcellularLocation>
</comment>
<dbReference type="Gene3D" id="3.30.160.60">
    <property type="entry name" value="Classic Zinc Finger"/>
    <property type="match status" value="4"/>
</dbReference>
<dbReference type="GO" id="GO:0005667">
    <property type="term" value="C:transcription regulator complex"/>
    <property type="evidence" value="ECO:0000318"/>
    <property type="project" value="GO_Central"/>
</dbReference>
<dbReference type="PANTHER" id="PTHR14003:SF19">
    <property type="entry name" value="YY2 TRANSCRIPTION FACTOR"/>
    <property type="match status" value="1"/>
</dbReference>
<dbReference type="OrthoDB" id="10264072at2759"/>
<evidence type="ECO:0000256" key="6">
    <source>
        <dbReference type="ARBA" id="ARBA00023125"/>
    </source>
</evidence>
<feature type="region of interest" description="Disordered" evidence="9">
    <location>
        <begin position="1"/>
        <end position="27"/>
    </location>
</feature>
<dbReference type="Pfam" id="PF00096">
    <property type="entry name" value="zf-C2H2"/>
    <property type="match status" value="4"/>
</dbReference>
<dbReference type="STRING" id="13616.ENSMODP00000039608"/>
<feature type="domain" description="C2H2-type" evidence="10">
    <location>
        <begin position="376"/>
        <end position="405"/>
    </location>
</feature>
<dbReference type="PANTHER" id="PTHR14003">
    <property type="entry name" value="TRANSCRIPTIONAL REPRESSOR PROTEIN YY"/>
    <property type="match status" value="1"/>
</dbReference>
<dbReference type="PROSITE" id="PS00028">
    <property type="entry name" value="ZINC_FINGER_C2H2_1"/>
    <property type="match status" value="4"/>
</dbReference>
<dbReference type="RefSeq" id="XP_056664893.1">
    <property type="nucleotide sequence ID" value="XM_056808915.1"/>
</dbReference>
<dbReference type="RefSeq" id="XP_056664897.1">
    <property type="nucleotide sequence ID" value="XM_056808919.1"/>
</dbReference>
<reference evidence="11" key="3">
    <citation type="submission" date="2025-09" db="UniProtKB">
        <authorList>
            <consortium name="Ensembl"/>
        </authorList>
    </citation>
    <scope>IDENTIFICATION</scope>
</reference>
<dbReference type="InterPro" id="IPR013087">
    <property type="entry name" value="Znf_C2H2_type"/>
</dbReference>
<name>K7E1F7_MONDO</name>
<dbReference type="HOGENOM" id="CLU_690717_0_0_1"/>
<dbReference type="GeneID" id="100617194"/>
<dbReference type="Bgee" id="ENSMODG00000028019">
    <property type="expression patterns" value="Expressed in testis and 6 other cell types or tissues"/>
</dbReference>
<evidence type="ECO:0000313" key="11">
    <source>
        <dbReference type="Ensembl" id="ENSMODP00000039608.1"/>
    </source>
</evidence>
<feature type="domain" description="C2H2-type" evidence="10">
    <location>
        <begin position="318"/>
        <end position="345"/>
    </location>
</feature>
<keyword evidence="12" id="KW-1185">Reference proteome</keyword>